<organism evidence="3 4">
    <name type="scientific">Plectus sambesii</name>
    <dbReference type="NCBI Taxonomy" id="2011161"/>
    <lineage>
        <taxon>Eukaryota</taxon>
        <taxon>Metazoa</taxon>
        <taxon>Ecdysozoa</taxon>
        <taxon>Nematoda</taxon>
        <taxon>Chromadorea</taxon>
        <taxon>Plectida</taxon>
        <taxon>Plectina</taxon>
        <taxon>Plectoidea</taxon>
        <taxon>Plectidae</taxon>
        <taxon>Plectus</taxon>
    </lineage>
</organism>
<dbReference type="Proteomes" id="UP000887566">
    <property type="component" value="Unplaced"/>
</dbReference>
<keyword evidence="1" id="KW-0175">Coiled coil</keyword>
<evidence type="ECO:0000259" key="2">
    <source>
        <dbReference type="Pfam" id="PF04100"/>
    </source>
</evidence>
<dbReference type="GO" id="GO:0005829">
    <property type="term" value="C:cytosol"/>
    <property type="evidence" value="ECO:0007669"/>
    <property type="project" value="GOC"/>
</dbReference>
<accession>A0A914UWJ2</accession>
<proteinExistence type="predicted"/>
<sequence length="337" mass="37886">MDVGNAPAVNVDDNGENYSASVSAAIAELLPDNDPFCRADFDVTAYINTLFPTEQSLSQLDDVMEQIQHQIADLDGEIAELVEVQSASGSDGHTALLNARSAIQELFTRVREIQAKTETSESMVKEITRDIKQLDVAKRNLTGSITTLHHLHILLSGLDSLGGWIERRRYGDIASQLPAVLNVLVLFDPYMAVPQVKQLADQVRDLKSRLSVQIAADFKEAFTGGMAHRSSQEILDICRVVSALDPSVKAELSTWFVDQQLSEYHVLYADTEDIAWLDRIDQRYRWFVTKLTEFERSGTSNLFPADWEMGRRLTNDFCITTREMLDRLMTKRAAELD</sequence>
<protein>
    <submittedName>
        <fullName evidence="4">Vps53 N-terminal domain-containing protein</fullName>
    </submittedName>
</protein>
<keyword evidence="3" id="KW-1185">Reference proteome</keyword>
<dbReference type="Pfam" id="PF04100">
    <property type="entry name" value="Vps53_N"/>
    <property type="match status" value="1"/>
</dbReference>
<evidence type="ECO:0000313" key="4">
    <source>
        <dbReference type="WBParaSite" id="PSAMB.scaffold12718size2620.g35045.t1"/>
    </source>
</evidence>
<dbReference type="GO" id="GO:0042147">
    <property type="term" value="P:retrograde transport, endosome to Golgi"/>
    <property type="evidence" value="ECO:0007669"/>
    <property type="project" value="InterPro"/>
</dbReference>
<dbReference type="AlphaFoldDB" id="A0A914UWJ2"/>
<evidence type="ECO:0000256" key="1">
    <source>
        <dbReference type="SAM" id="Coils"/>
    </source>
</evidence>
<feature type="domain" description="Vps53 N-terminal" evidence="2">
    <location>
        <begin position="40"/>
        <end position="336"/>
    </location>
</feature>
<dbReference type="PANTHER" id="PTHR12820:SF0">
    <property type="entry name" value="VACUOLAR PROTEIN SORTING-ASSOCIATED PROTEIN 53 HOMOLOG"/>
    <property type="match status" value="1"/>
</dbReference>
<feature type="coiled-coil region" evidence="1">
    <location>
        <begin position="57"/>
        <end position="84"/>
    </location>
</feature>
<dbReference type="InterPro" id="IPR007234">
    <property type="entry name" value="Vps53_N"/>
</dbReference>
<dbReference type="WBParaSite" id="PSAMB.scaffold12718size2620.g35045.t1">
    <property type="protein sequence ID" value="PSAMB.scaffold12718size2620.g35045.t1"/>
    <property type="gene ID" value="PSAMB.scaffold12718size2620.g35045"/>
</dbReference>
<dbReference type="PANTHER" id="PTHR12820">
    <property type="entry name" value="VACUOLAR SORTING PROTEIN 53"/>
    <property type="match status" value="1"/>
</dbReference>
<dbReference type="InterPro" id="IPR039766">
    <property type="entry name" value="Vps53"/>
</dbReference>
<dbReference type="GO" id="GO:0000938">
    <property type="term" value="C:GARP complex"/>
    <property type="evidence" value="ECO:0007669"/>
    <property type="project" value="InterPro"/>
</dbReference>
<name>A0A914UWJ2_9BILA</name>
<evidence type="ECO:0000313" key="3">
    <source>
        <dbReference type="Proteomes" id="UP000887566"/>
    </source>
</evidence>
<reference evidence="4" key="1">
    <citation type="submission" date="2022-11" db="UniProtKB">
        <authorList>
            <consortium name="WormBaseParasite"/>
        </authorList>
    </citation>
    <scope>IDENTIFICATION</scope>
</reference>